<reference evidence="1" key="1">
    <citation type="submission" date="2019-06" db="EMBL/GenBank/DDBJ databases">
        <authorList>
            <person name="Zheng W."/>
        </authorList>
    </citation>
    <scope>NUCLEOTIDE SEQUENCE</scope>
    <source>
        <strain evidence="1">QDHG01</strain>
    </source>
</reference>
<evidence type="ECO:0000313" key="2">
    <source>
        <dbReference type="Proteomes" id="UP000785679"/>
    </source>
</evidence>
<sequence>MWPFIKEENLFKRLPCASKLEYYYQKYRNIQLRDLKQFKAFKQYNNLRDKQKALSAYSYIFTPVRGQFHKEKPLYNLPSKTKKQTPDRQVLFTQLFP</sequence>
<comment type="caution">
    <text evidence="1">The sequence shown here is derived from an EMBL/GenBank/DDBJ whole genome shotgun (WGS) entry which is preliminary data.</text>
</comment>
<dbReference type="AlphaFoldDB" id="A0A8J8NCB1"/>
<gene>
    <name evidence="1" type="ORF">FGO68_gene8086</name>
</gene>
<proteinExistence type="predicted"/>
<organism evidence="1 2">
    <name type="scientific">Halteria grandinella</name>
    <dbReference type="NCBI Taxonomy" id="5974"/>
    <lineage>
        <taxon>Eukaryota</taxon>
        <taxon>Sar</taxon>
        <taxon>Alveolata</taxon>
        <taxon>Ciliophora</taxon>
        <taxon>Intramacronucleata</taxon>
        <taxon>Spirotrichea</taxon>
        <taxon>Stichotrichia</taxon>
        <taxon>Sporadotrichida</taxon>
        <taxon>Halteriidae</taxon>
        <taxon>Halteria</taxon>
    </lineage>
</organism>
<evidence type="ECO:0000313" key="1">
    <source>
        <dbReference type="EMBL" id="TNV72015.1"/>
    </source>
</evidence>
<keyword evidence="2" id="KW-1185">Reference proteome</keyword>
<accession>A0A8J8NCB1</accession>
<dbReference type="EMBL" id="RRYP01024912">
    <property type="protein sequence ID" value="TNV72015.1"/>
    <property type="molecule type" value="Genomic_DNA"/>
</dbReference>
<protein>
    <submittedName>
        <fullName evidence="1">Uncharacterized protein</fullName>
    </submittedName>
</protein>
<dbReference type="Proteomes" id="UP000785679">
    <property type="component" value="Unassembled WGS sequence"/>
</dbReference>
<name>A0A8J8NCB1_HALGN</name>